<reference evidence="1 2" key="1">
    <citation type="submission" date="2021-10" db="EMBL/GenBank/DDBJ databases">
        <title>Streptomyces sp. strain SMC 277, a novel streptomycete isolated from soil.</title>
        <authorList>
            <person name="Chanama M."/>
        </authorList>
    </citation>
    <scope>NUCLEOTIDE SEQUENCE [LARGE SCALE GENOMIC DNA]</scope>
    <source>
        <strain evidence="1 2">SMC 277</strain>
    </source>
</reference>
<evidence type="ECO:0000313" key="1">
    <source>
        <dbReference type="EMBL" id="MCB5180394.1"/>
    </source>
</evidence>
<evidence type="ECO:0000313" key="2">
    <source>
        <dbReference type="Proteomes" id="UP001199054"/>
    </source>
</evidence>
<keyword evidence="2" id="KW-1185">Reference proteome</keyword>
<name>A0ABS8B702_9ACTN</name>
<comment type="caution">
    <text evidence="1">The sequence shown here is derived from an EMBL/GenBank/DDBJ whole genome shotgun (WGS) entry which is preliminary data.</text>
</comment>
<dbReference type="InterPro" id="IPR011990">
    <property type="entry name" value="TPR-like_helical_dom_sf"/>
</dbReference>
<sequence>MVRRERLAVARARLDLAGALRFLPGRLDEAPAQLAAALDEAATDPELRLAGLVCLARVHRARFVRDGDPAALEAAAEAYARARRLVPRDDAAYGDLLAEWGEVLLERARAEEGRRFTSTAVRVLRESRAAVPQSDPRSGPRLLRLAAGLRLRHTYEGDLVDLREAEYLLELAVRHSPDPLDRARAWRDHGDVQQEIHAHTYAHTHALDRLDRAADSYRRAWRAALEPDDATSDPAALRLAALAQQLRGEVLERLSRPRAALDAYRTSLTLLTRLPAPGTDIDTGTDGGAGPAVLRTRIRALEAVL</sequence>
<proteinExistence type="predicted"/>
<organism evidence="1 2">
    <name type="scientific">Streptomyces antimicrobicus</name>
    <dbReference type="NCBI Taxonomy" id="2883108"/>
    <lineage>
        <taxon>Bacteria</taxon>
        <taxon>Bacillati</taxon>
        <taxon>Actinomycetota</taxon>
        <taxon>Actinomycetes</taxon>
        <taxon>Kitasatosporales</taxon>
        <taxon>Streptomycetaceae</taxon>
        <taxon>Streptomyces</taxon>
    </lineage>
</organism>
<gene>
    <name evidence="1" type="ORF">LG632_13515</name>
</gene>
<dbReference type="EMBL" id="JAJAUY010000042">
    <property type="protein sequence ID" value="MCB5180394.1"/>
    <property type="molecule type" value="Genomic_DNA"/>
</dbReference>
<accession>A0ABS8B702</accession>
<protein>
    <submittedName>
        <fullName evidence="1">Uncharacterized protein</fullName>
    </submittedName>
</protein>
<dbReference type="Proteomes" id="UP001199054">
    <property type="component" value="Unassembled WGS sequence"/>
</dbReference>
<dbReference type="Gene3D" id="1.25.40.10">
    <property type="entry name" value="Tetratricopeptide repeat domain"/>
    <property type="match status" value="1"/>
</dbReference>